<evidence type="ECO:0000256" key="3">
    <source>
        <dbReference type="ARBA" id="ARBA00022827"/>
    </source>
</evidence>
<dbReference type="Gene3D" id="3.30.70.2450">
    <property type="match status" value="1"/>
</dbReference>
<dbReference type="Gene3D" id="3.50.50.60">
    <property type="entry name" value="FAD/NAD(P)-binding domain"/>
    <property type="match status" value="1"/>
</dbReference>
<evidence type="ECO:0000313" key="7">
    <source>
        <dbReference type="Proteomes" id="UP001059380"/>
    </source>
</evidence>
<keyword evidence="6" id="KW-0503">Monooxygenase</keyword>
<dbReference type="GO" id="GO:0071949">
    <property type="term" value="F:FAD binding"/>
    <property type="evidence" value="ECO:0007669"/>
    <property type="project" value="InterPro"/>
</dbReference>
<keyword evidence="2" id="KW-0285">Flavoprotein</keyword>
<evidence type="ECO:0000256" key="1">
    <source>
        <dbReference type="ARBA" id="ARBA00001974"/>
    </source>
</evidence>
<dbReference type="PRINTS" id="PR00420">
    <property type="entry name" value="RNGMNOXGNASE"/>
</dbReference>
<evidence type="ECO:0000256" key="2">
    <source>
        <dbReference type="ARBA" id="ARBA00022630"/>
    </source>
</evidence>
<dbReference type="EMBL" id="CP093313">
    <property type="protein sequence ID" value="UWZ82029.1"/>
    <property type="molecule type" value="Genomic_DNA"/>
</dbReference>
<keyword evidence="6" id="KW-0560">Oxidoreductase</keyword>
<feature type="region of interest" description="Disordered" evidence="4">
    <location>
        <begin position="487"/>
        <end position="509"/>
    </location>
</feature>
<evidence type="ECO:0000256" key="4">
    <source>
        <dbReference type="SAM" id="MobiDB-lite"/>
    </source>
</evidence>
<dbReference type="GO" id="GO:0016709">
    <property type="term" value="F:oxidoreductase activity, acting on paired donors, with incorporation or reduction of molecular oxygen, NAD(P)H as one donor, and incorporation of one atom of oxygen"/>
    <property type="evidence" value="ECO:0007669"/>
    <property type="project" value="UniProtKB-ARBA"/>
</dbReference>
<dbReference type="InterPro" id="IPR050641">
    <property type="entry name" value="RIFMO-like"/>
</dbReference>
<dbReference type="Proteomes" id="UP001059380">
    <property type="component" value="Chromosome"/>
</dbReference>
<organism evidence="6 7">
    <name type="scientific">Occallatibacter riparius</name>
    <dbReference type="NCBI Taxonomy" id="1002689"/>
    <lineage>
        <taxon>Bacteria</taxon>
        <taxon>Pseudomonadati</taxon>
        <taxon>Acidobacteriota</taxon>
        <taxon>Terriglobia</taxon>
        <taxon>Terriglobales</taxon>
        <taxon>Acidobacteriaceae</taxon>
        <taxon>Occallatibacter</taxon>
    </lineage>
</organism>
<dbReference type="Pfam" id="PF01494">
    <property type="entry name" value="FAD_binding_3"/>
    <property type="match status" value="1"/>
</dbReference>
<dbReference type="PANTHER" id="PTHR43004">
    <property type="entry name" value="TRK SYSTEM POTASSIUM UPTAKE PROTEIN"/>
    <property type="match status" value="1"/>
</dbReference>
<evidence type="ECO:0000259" key="5">
    <source>
        <dbReference type="Pfam" id="PF01494"/>
    </source>
</evidence>
<dbReference type="AlphaFoldDB" id="A0A9J7BLB5"/>
<comment type="cofactor">
    <cofactor evidence="1">
        <name>FAD</name>
        <dbReference type="ChEBI" id="CHEBI:57692"/>
    </cofactor>
</comment>
<dbReference type="PANTHER" id="PTHR43004:SF19">
    <property type="entry name" value="BINDING MONOOXYGENASE, PUTATIVE (JCVI)-RELATED"/>
    <property type="match status" value="1"/>
</dbReference>
<dbReference type="SUPFAM" id="SSF51905">
    <property type="entry name" value="FAD/NAD(P)-binding domain"/>
    <property type="match status" value="1"/>
</dbReference>
<feature type="domain" description="FAD-binding" evidence="5">
    <location>
        <begin position="9"/>
        <end position="342"/>
    </location>
</feature>
<keyword evidence="7" id="KW-1185">Reference proteome</keyword>
<gene>
    <name evidence="6" type="ORF">MOP44_15775</name>
</gene>
<accession>A0A9J7BLB5</accession>
<evidence type="ECO:0000313" key="6">
    <source>
        <dbReference type="EMBL" id="UWZ82029.1"/>
    </source>
</evidence>
<sequence>MTHTSPNQIDILIVGAGPVGLFLANECARRNLRYRIIEARSGQSEHSKALAIFPRTLEIFDMAGLVPAFLEAANRVNSVAVMSHDRTLARIRFEPEQTPYPYVAMVPQNITESLLAEALKTGGGAVDYNTSFVSLEQSTDAVSIIVERDSVRENIRAAFVVGCDGARSGVRKSLGITLEGGDYDTPFMLADIETNQELPANEMQLCPSTEGAVAIFPMSATRRRIVATINHPEGDAPSLELAQRVLAERAPREIQAHALHWSSYFRIHHRHASQLRQGRVFLAGDAAHIHSPFGGQGMNTGLHDAWNLVWKLDMALRGDGSEQLLDSYSEERLPVITDVIETTDHLTKVMGTPNVLAQFLRDSLIPAVSHLSTFQHAFVNRLSGLGIAYAGSPIVEGEGERVFEDFMRSGQIPGAEFVLLLPQDVSPNLWSSAESLAGEFNPILKVKTTQKEVVQLTRPDGYLAFSTARDAGERTIATVRSLLMRMTDQSRASTPSSQGSQGHQSTPHS</sequence>
<protein>
    <submittedName>
        <fullName evidence="6">FAD-dependent monooxygenase</fullName>
    </submittedName>
</protein>
<name>A0A9J7BLB5_9BACT</name>
<dbReference type="KEGG" id="orp:MOP44_15775"/>
<proteinExistence type="predicted"/>
<keyword evidence="3" id="KW-0274">FAD</keyword>
<dbReference type="InterPro" id="IPR002938">
    <property type="entry name" value="FAD-bd"/>
</dbReference>
<reference evidence="6" key="1">
    <citation type="submission" date="2021-04" db="EMBL/GenBank/DDBJ databases">
        <title>Phylogenetic analysis of Acidobacteriaceae.</title>
        <authorList>
            <person name="Qiu L."/>
            <person name="Zhang Q."/>
        </authorList>
    </citation>
    <scope>NUCLEOTIDE SEQUENCE</scope>
    <source>
        <strain evidence="6">DSM 25168</strain>
    </source>
</reference>
<dbReference type="RefSeq" id="WP_260791065.1">
    <property type="nucleotide sequence ID" value="NZ_CP093313.1"/>
</dbReference>
<dbReference type="InterPro" id="IPR036188">
    <property type="entry name" value="FAD/NAD-bd_sf"/>
</dbReference>